<keyword evidence="8" id="KW-1185">Reference proteome</keyword>
<accession>A0A2V1GWI8</accession>
<gene>
    <name evidence="7" type="ORF">DC094_08030</name>
</gene>
<dbReference type="Gene3D" id="3.40.366.30">
    <property type="entry name" value="50S ribosomal protein L16 arginine hydroxylase, Chain A, Domain 2"/>
    <property type="match status" value="1"/>
</dbReference>
<evidence type="ECO:0000313" key="7">
    <source>
        <dbReference type="EMBL" id="PVZ70698.1"/>
    </source>
</evidence>
<evidence type="ECO:0000256" key="3">
    <source>
        <dbReference type="ARBA" id="ARBA00022964"/>
    </source>
</evidence>
<reference evidence="7 8" key="1">
    <citation type="submission" date="2018-04" db="EMBL/GenBank/DDBJ databases">
        <title>Thalassorhabdus spongiae gen. nov., sp. nov., isolated from a marine sponge in South-West Iceland.</title>
        <authorList>
            <person name="Knobloch S."/>
            <person name="Daussin A."/>
            <person name="Johannsson R."/>
            <person name="Marteinsson V.T."/>
        </authorList>
    </citation>
    <scope>NUCLEOTIDE SEQUENCE [LARGE SCALE GENOMIC DNA]</scope>
    <source>
        <strain evidence="7 8">Hp12</strain>
    </source>
</reference>
<proteinExistence type="predicted"/>
<sequence length="377" mass="42644">MPMKLSLSGLSQQQFLEQYWHKKPLLIRNAFSDFELPLSPDELAGMACEEMVESRIVLHQPEQDTWQLKQGPFEESIFAELPEKNWSLLVQAVDHWVPEAAELLEQFNFIPRWRIDDLMVSYSVVGGGVGPHYDNYDVFLIQGSGSRRWEFGGIYGEDSPRKPNMPVMILPEWKAEQSVVLQPGDMLYLPPGVGHSGVSLEDGSTTWSIGFRAPSVNEILHGFTDFIGEQLKSEQRYADADLTLQTNSGQITDEALDRVQKIILDQVNDREKLAQWFGEFVTEPKYSEITAESDDQSCGSGEVVRRNEQVRIAYTENTATLNLFINGELKIIQADSQSANFVKNLASQIELTLPQSIDSDLQQLVDQLLKSGLIYRI</sequence>
<dbReference type="Pfam" id="PF08007">
    <property type="entry name" value="JmjC_2"/>
    <property type="match status" value="1"/>
</dbReference>
<dbReference type="Proteomes" id="UP000244906">
    <property type="component" value="Unassembled WGS sequence"/>
</dbReference>
<evidence type="ECO:0000256" key="2">
    <source>
        <dbReference type="ARBA" id="ARBA00022723"/>
    </source>
</evidence>
<dbReference type="GO" id="GO:0016706">
    <property type="term" value="F:2-oxoglutarate-dependent dioxygenase activity"/>
    <property type="evidence" value="ECO:0007669"/>
    <property type="project" value="TreeGrafter"/>
</dbReference>
<dbReference type="EMBL" id="QDDL01000002">
    <property type="protein sequence ID" value="PVZ70698.1"/>
    <property type="molecule type" value="Genomic_DNA"/>
</dbReference>
<dbReference type="Pfam" id="PF20514">
    <property type="entry name" value="WHD_ROXA"/>
    <property type="match status" value="1"/>
</dbReference>
<keyword evidence="2" id="KW-0479">Metal-binding</keyword>
<keyword evidence="3" id="KW-0223">Dioxygenase</keyword>
<evidence type="ECO:0000313" key="8">
    <source>
        <dbReference type="Proteomes" id="UP000244906"/>
    </source>
</evidence>
<evidence type="ECO:0000256" key="4">
    <source>
        <dbReference type="ARBA" id="ARBA00023002"/>
    </source>
</evidence>
<dbReference type="AlphaFoldDB" id="A0A2V1GWI8"/>
<evidence type="ECO:0000259" key="6">
    <source>
        <dbReference type="PROSITE" id="PS51184"/>
    </source>
</evidence>
<dbReference type="SUPFAM" id="SSF51197">
    <property type="entry name" value="Clavaminate synthase-like"/>
    <property type="match status" value="1"/>
</dbReference>
<dbReference type="InterPro" id="IPR003347">
    <property type="entry name" value="JmjC_dom"/>
</dbReference>
<dbReference type="InterPro" id="IPR039994">
    <property type="entry name" value="NO66-like"/>
</dbReference>
<organism evidence="7 8">
    <name type="scientific">Pelagibaculum spongiae</name>
    <dbReference type="NCBI Taxonomy" id="2080658"/>
    <lineage>
        <taxon>Bacteria</taxon>
        <taxon>Pseudomonadati</taxon>
        <taxon>Pseudomonadota</taxon>
        <taxon>Gammaproteobacteria</taxon>
        <taxon>Oceanospirillales</taxon>
        <taxon>Pelagibaculum</taxon>
    </lineage>
</organism>
<dbReference type="PROSITE" id="PS51184">
    <property type="entry name" value="JMJC"/>
    <property type="match status" value="1"/>
</dbReference>
<name>A0A2V1GWI8_9GAMM</name>
<comment type="cofactor">
    <cofactor evidence="1">
        <name>Fe(2+)</name>
        <dbReference type="ChEBI" id="CHEBI:29033"/>
    </cofactor>
</comment>
<dbReference type="Gene3D" id="2.60.120.650">
    <property type="entry name" value="Cupin"/>
    <property type="match status" value="1"/>
</dbReference>
<dbReference type="GO" id="GO:0046872">
    <property type="term" value="F:metal ion binding"/>
    <property type="evidence" value="ECO:0007669"/>
    <property type="project" value="UniProtKB-KW"/>
</dbReference>
<protein>
    <submittedName>
        <fullName evidence="7">Cupin</fullName>
    </submittedName>
</protein>
<keyword evidence="4" id="KW-0560">Oxidoreductase</keyword>
<dbReference type="PANTHER" id="PTHR13096">
    <property type="entry name" value="MINA53 MYC INDUCED NUCLEAR ANTIGEN"/>
    <property type="match status" value="1"/>
</dbReference>
<dbReference type="OrthoDB" id="9764016at2"/>
<keyword evidence="5" id="KW-0408">Iron</keyword>
<dbReference type="SMART" id="SM00558">
    <property type="entry name" value="JmjC"/>
    <property type="match status" value="1"/>
</dbReference>
<comment type="caution">
    <text evidence="7">The sequence shown here is derived from an EMBL/GenBank/DDBJ whole genome shotgun (WGS) entry which is preliminary data.</text>
</comment>
<evidence type="ECO:0000256" key="5">
    <source>
        <dbReference type="ARBA" id="ARBA00023004"/>
    </source>
</evidence>
<evidence type="ECO:0000256" key="1">
    <source>
        <dbReference type="ARBA" id="ARBA00001954"/>
    </source>
</evidence>
<dbReference type="PANTHER" id="PTHR13096:SF8">
    <property type="entry name" value="RIBOSOMAL OXYGENASE 1"/>
    <property type="match status" value="1"/>
</dbReference>
<dbReference type="InterPro" id="IPR046799">
    <property type="entry name" value="ROXA-like_wH"/>
</dbReference>
<feature type="domain" description="JmjC" evidence="6">
    <location>
        <begin position="99"/>
        <end position="228"/>
    </location>
</feature>